<reference evidence="3 4" key="1">
    <citation type="submission" date="2024-04" db="EMBL/GenBank/DDBJ databases">
        <title>Tritrichomonas musculus Genome.</title>
        <authorList>
            <person name="Alves-Ferreira E."/>
            <person name="Grigg M."/>
            <person name="Lorenzi H."/>
            <person name="Galac M."/>
        </authorList>
    </citation>
    <scope>NUCLEOTIDE SEQUENCE [LARGE SCALE GENOMIC DNA]</scope>
    <source>
        <strain evidence="3 4">EAF2021</strain>
    </source>
</reference>
<gene>
    <name evidence="3" type="ORF">M9Y10_023399</name>
</gene>
<feature type="coiled-coil region" evidence="1">
    <location>
        <begin position="727"/>
        <end position="884"/>
    </location>
</feature>
<dbReference type="EMBL" id="JAPFFF010000003">
    <property type="protein sequence ID" value="KAK8894957.1"/>
    <property type="molecule type" value="Genomic_DNA"/>
</dbReference>
<name>A0ABR2KVN4_9EUKA</name>
<proteinExistence type="predicted"/>
<comment type="caution">
    <text evidence="3">The sequence shown here is derived from an EMBL/GenBank/DDBJ whole genome shotgun (WGS) entry which is preliminary data.</text>
</comment>
<dbReference type="Proteomes" id="UP001470230">
    <property type="component" value="Unassembled WGS sequence"/>
</dbReference>
<evidence type="ECO:0000256" key="1">
    <source>
        <dbReference type="SAM" id="Coils"/>
    </source>
</evidence>
<organism evidence="3 4">
    <name type="scientific">Tritrichomonas musculus</name>
    <dbReference type="NCBI Taxonomy" id="1915356"/>
    <lineage>
        <taxon>Eukaryota</taxon>
        <taxon>Metamonada</taxon>
        <taxon>Parabasalia</taxon>
        <taxon>Tritrichomonadida</taxon>
        <taxon>Tritrichomonadidae</taxon>
        <taxon>Tritrichomonas</taxon>
    </lineage>
</organism>
<feature type="coiled-coil region" evidence="1">
    <location>
        <begin position="336"/>
        <end position="434"/>
    </location>
</feature>
<evidence type="ECO:0008006" key="5">
    <source>
        <dbReference type="Google" id="ProtNLM"/>
    </source>
</evidence>
<evidence type="ECO:0000313" key="3">
    <source>
        <dbReference type="EMBL" id="KAK8894957.1"/>
    </source>
</evidence>
<protein>
    <recommendedName>
        <fullName evidence="5">Viral A-type inclusion protein</fullName>
    </recommendedName>
</protein>
<sequence length="990" mass="115752">MNEFDENSHQEIDDENFYEYQMQSKKEISQLKDEINVLKAQYDEAMSFTSKVEEFSEENKNLKKQLLEIRLSNDDLTRRLQISQQAIADLSKENEKIKLRANDSCCTEITDLQTQLGIAKTENINISSRFQSQISELKSSLYSFESENAVLKKQQQKILQVVGKYFNQVFQNSEDLCNSISELKNKPVKQNSEEKEIIETPSPKKDEKLQHLRSKYQAEKDKRKDLQMTILKMKKKLEQLSLEHEEEINNCKDKIIQQSNEIKRLELLNQQKMLPTGPRPPELKSVGCQIILSNLDESEQILSFKQQVAKANSQIDAQDSSISILRTQNDSLIQQLENSKLTKDQMSSKLKQLNSKYNEIERELHQQKKENAILTEKLNQKNKVETTKSANSTPQNDLKIKLMNEELQNKQKTIDNLENLCNQQKDEIISLSTNKEKMVQIIERQNEILNLFNNEILSQKSDEKKPKIVEKIVTIEPKFEWNVGNIPDDIKDIVHDISSNESMSIESRIKSVFLIINKWISQNVSSKDNGISQMNQQYQEILNEYNDFKNQIITILELTDSGQSNQSIIDSISHLSIEFEKIKNELNEINQLHDQIFEITDVNDFDSLIDKLKCFSTDNQQLIEKVETESKKRKSLKKQYVLYLNEKEKEISSLKDLIHTNKENSKKQINHLQKTINDLQSQNGTLIERIKELIQIPHQGDNQTEDLNFLFQRDDSDLLKPQTKPKIKEENNDHVNINDELSIAQSNMEKEELQDQVKNLENTLNSWKEAVNQSRDENSQILQKMSNVKQKYENKMSQLQKKHEIEIANQNKTIKELSNQMKRKEEDHQVVINRLNLAIQHSNKLYEEALQKLSNLTYSYENDKKSIESRIEAIERAKKLSEAQLKAKILSLDSNYAILIEEEKQKGETEKRELIEFFAKTFRNFADINMQLNEESFHEMVLLLKSQFDKHQRSEDAIRKLIKANNNDSIVESITQFIIQNHPQLQKKSQ</sequence>
<accession>A0ABR2KVN4</accession>
<feature type="coiled-coil region" evidence="1">
    <location>
        <begin position="21"/>
        <end position="100"/>
    </location>
</feature>
<feature type="coiled-coil region" evidence="1">
    <location>
        <begin position="531"/>
        <end position="592"/>
    </location>
</feature>
<feature type="region of interest" description="Disordered" evidence="2">
    <location>
        <begin position="191"/>
        <end position="210"/>
    </location>
</feature>
<evidence type="ECO:0000256" key="2">
    <source>
        <dbReference type="SAM" id="MobiDB-lite"/>
    </source>
</evidence>
<keyword evidence="4" id="KW-1185">Reference proteome</keyword>
<evidence type="ECO:0000313" key="4">
    <source>
        <dbReference type="Proteomes" id="UP001470230"/>
    </source>
</evidence>
<keyword evidence="1" id="KW-0175">Coiled coil</keyword>
<feature type="coiled-coil region" evidence="1">
    <location>
        <begin position="619"/>
        <end position="696"/>
    </location>
</feature>